<evidence type="ECO:0000313" key="3">
    <source>
        <dbReference type="Proteomes" id="UP000320431"/>
    </source>
</evidence>
<dbReference type="AlphaFoldDB" id="A0A508ASH5"/>
<dbReference type="PROSITE" id="PS51902">
    <property type="entry name" value="CLPX_ZB"/>
    <property type="match status" value="1"/>
</dbReference>
<comment type="caution">
    <text evidence="2">The sequence shown here is derived from an EMBL/GenBank/DDBJ whole genome shotgun (WGS) entry which is preliminary data.</text>
</comment>
<dbReference type="SMART" id="SM00994">
    <property type="entry name" value="zf-C4_ClpX"/>
    <property type="match status" value="1"/>
</dbReference>
<name>A0A508ASH5_9GAMM</name>
<feature type="binding site" evidence="1">
    <location>
        <position position="14"/>
    </location>
    <ligand>
        <name>Zn(2+)</name>
        <dbReference type="ChEBI" id="CHEBI:29105"/>
    </ligand>
</feature>
<keyword evidence="1" id="KW-0862">Zinc</keyword>
<proteinExistence type="inferred from homology"/>
<evidence type="ECO:0000313" key="2">
    <source>
        <dbReference type="EMBL" id="KAB8180907.1"/>
    </source>
</evidence>
<feature type="binding site" evidence="1">
    <location>
        <position position="38"/>
    </location>
    <ligand>
        <name>Zn(2+)</name>
        <dbReference type="ChEBI" id="CHEBI:29105"/>
    </ligand>
</feature>
<dbReference type="Gene3D" id="6.20.220.10">
    <property type="entry name" value="ClpX chaperone, C4-type zinc finger domain"/>
    <property type="match status" value="1"/>
</dbReference>
<evidence type="ECO:0000256" key="1">
    <source>
        <dbReference type="PROSITE-ProRule" id="PRU01250"/>
    </source>
</evidence>
<dbReference type="SUPFAM" id="SSF57716">
    <property type="entry name" value="Glucocorticoid receptor-like (DNA-binding domain)"/>
    <property type="match status" value="1"/>
</dbReference>
<feature type="binding site" evidence="1">
    <location>
        <position position="41"/>
    </location>
    <ligand>
        <name>Zn(2+)</name>
        <dbReference type="ChEBI" id="CHEBI:29105"/>
    </ligand>
</feature>
<dbReference type="InterPro" id="IPR038366">
    <property type="entry name" value="Znf_CppX_C4_sf"/>
</dbReference>
<gene>
    <name evidence="2" type="ORF">FKV24_012055</name>
</gene>
<sequence length="53" mass="5778">MGRAAREALGENVCEFCQRNETEVHRLIPGDSNRPGICSDCVALCSAILRDEA</sequence>
<keyword evidence="1" id="KW-0479">Metal-binding</keyword>
<dbReference type="GO" id="GO:0008270">
    <property type="term" value="F:zinc ion binding"/>
    <property type="evidence" value="ECO:0007669"/>
    <property type="project" value="UniProtKB-UniRule"/>
</dbReference>
<dbReference type="EMBL" id="VICD02000208">
    <property type="protein sequence ID" value="KAB8180907.1"/>
    <property type="molecule type" value="Genomic_DNA"/>
</dbReference>
<dbReference type="InterPro" id="IPR059188">
    <property type="entry name" value="Znf_CLPX-like"/>
</dbReference>
<dbReference type="GO" id="GO:0046983">
    <property type="term" value="F:protein dimerization activity"/>
    <property type="evidence" value="ECO:0007669"/>
    <property type="project" value="UniProtKB-UniRule"/>
</dbReference>
<accession>A0A508ASH5</accession>
<dbReference type="Proteomes" id="UP000320431">
    <property type="component" value="Unassembled WGS sequence"/>
</dbReference>
<reference evidence="2 3" key="1">
    <citation type="submission" date="2019-10" db="EMBL/GenBank/DDBJ databases">
        <title>Lysobacter alkalisoli sp. nov., isolated from saline-alkaline soil.</title>
        <authorList>
            <person name="Sun J.-Q."/>
        </authorList>
    </citation>
    <scope>NUCLEOTIDE SEQUENCE [LARGE SCALE GENOMIC DNA]</scope>
    <source>
        <strain evidence="2 3">KCTC 42381</strain>
    </source>
</reference>
<comment type="similarity">
    <text evidence="1">Belongs to the ClpX chaperone family.</text>
</comment>
<dbReference type="InterPro" id="IPR010603">
    <property type="entry name" value="Znf_CppX_C4"/>
</dbReference>
<feature type="binding site" evidence="1">
    <location>
        <position position="17"/>
    </location>
    <ligand>
        <name>Zn(2+)</name>
        <dbReference type="ChEBI" id="CHEBI:29105"/>
    </ligand>
</feature>
<dbReference type="Pfam" id="PF06689">
    <property type="entry name" value="zf-C4_ClpX"/>
    <property type="match status" value="1"/>
</dbReference>
<keyword evidence="1" id="KW-0143">Chaperone</keyword>
<protein>
    <submittedName>
        <fullName evidence="2">Uncharacterized protein</fullName>
    </submittedName>
</protein>
<dbReference type="GO" id="GO:0006457">
    <property type="term" value="P:protein folding"/>
    <property type="evidence" value="ECO:0007669"/>
    <property type="project" value="UniProtKB-UniRule"/>
</dbReference>
<dbReference type="GO" id="GO:0051082">
    <property type="term" value="F:unfolded protein binding"/>
    <property type="evidence" value="ECO:0007669"/>
    <property type="project" value="UniProtKB-UniRule"/>
</dbReference>
<organism evidence="2 3">
    <name type="scientific">Marilutibacter maris</name>
    <dbReference type="NCBI Taxonomy" id="1605891"/>
    <lineage>
        <taxon>Bacteria</taxon>
        <taxon>Pseudomonadati</taxon>
        <taxon>Pseudomonadota</taxon>
        <taxon>Gammaproteobacteria</taxon>
        <taxon>Lysobacterales</taxon>
        <taxon>Lysobacteraceae</taxon>
        <taxon>Marilutibacter</taxon>
    </lineage>
</organism>